<keyword evidence="6 12" id="KW-1133">Transmembrane helix</keyword>
<feature type="domain" description="Death" evidence="14">
    <location>
        <begin position="922"/>
        <end position="988"/>
    </location>
</feature>
<dbReference type="InterPro" id="IPR033772">
    <property type="entry name" value="UPA"/>
</dbReference>
<proteinExistence type="inferred from homology"/>
<dbReference type="PANTHER" id="PTHR12582">
    <property type="entry name" value="NETRIN RECEPTOR UNC5"/>
    <property type="match status" value="1"/>
</dbReference>
<dbReference type="Pfam" id="PF17217">
    <property type="entry name" value="UPA"/>
    <property type="match status" value="1"/>
</dbReference>
<dbReference type="SMART" id="SM00209">
    <property type="entry name" value="TSP1"/>
    <property type="match status" value="1"/>
</dbReference>
<name>A0A6P8ZIS2_THRPL</name>
<dbReference type="InterPro" id="IPR036179">
    <property type="entry name" value="Ig-like_dom_sf"/>
</dbReference>
<dbReference type="PROSITE" id="PS50092">
    <property type="entry name" value="TSP1"/>
    <property type="match status" value="1"/>
</dbReference>
<dbReference type="Proteomes" id="UP000515158">
    <property type="component" value="Unplaced"/>
</dbReference>
<feature type="compositionally biased region" description="Polar residues" evidence="13">
    <location>
        <begin position="550"/>
        <end position="564"/>
    </location>
</feature>
<dbReference type="SMART" id="SM00218">
    <property type="entry name" value="ZU5"/>
    <property type="match status" value="1"/>
</dbReference>
<dbReference type="InterPro" id="IPR057755">
    <property type="entry name" value="UNC5A-D-like_N"/>
</dbReference>
<evidence type="ECO:0000313" key="18">
    <source>
        <dbReference type="RefSeq" id="XP_034234099.1"/>
    </source>
</evidence>
<dbReference type="FunCoup" id="A0A6P8ZIS2">
    <property type="interactions" value="252"/>
</dbReference>
<comment type="similarity">
    <text evidence="2 12">Belongs to the unc-5 family.</text>
</comment>
<feature type="region of interest" description="Disordered" evidence="13">
    <location>
        <begin position="50"/>
        <end position="75"/>
    </location>
</feature>
<keyword evidence="5 12" id="KW-0732">Signal</keyword>
<evidence type="ECO:0000256" key="12">
    <source>
        <dbReference type="RuleBase" id="RU367033"/>
    </source>
</evidence>
<dbReference type="FunFam" id="1.10.533.10:FF:000092">
    <property type="entry name" value="Netrin receptor unc-5"/>
    <property type="match status" value="1"/>
</dbReference>
<feature type="chain" id="PRO_5028511766" description="Netrin receptor UNC5" evidence="12">
    <location>
        <begin position="27"/>
        <end position="993"/>
    </location>
</feature>
<protein>
    <recommendedName>
        <fullName evidence="12">Netrin receptor UNC5</fullName>
    </recommendedName>
</protein>
<dbReference type="InterPro" id="IPR011029">
    <property type="entry name" value="DEATH-like_dom_sf"/>
</dbReference>
<keyword evidence="10" id="KW-0325">Glycoprotein</keyword>
<evidence type="ECO:0000256" key="4">
    <source>
        <dbReference type="ARBA" id="ARBA00022692"/>
    </source>
</evidence>
<evidence type="ECO:0000256" key="3">
    <source>
        <dbReference type="ARBA" id="ARBA00022473"/>
    </source>
</evidence>
<dbReference type="PRINTS" id="PR01705">
    <property type="entry name" value="TSP1REPEAT"/>
</dbReference>
<evidence type="ECO:0000256" key="8">
    <source>
        <dbReference type="ARBA" id="ARBA00023157"/>
    </source>
</evidence>
<feature type="transmembrane region" description="Helical" evidence="12">
    <location>
        <begin position="381"/>
        <end position="405"/>
    </location>
</feature>
<dbReference type="SUPFAM" id="SSF82895">
    <property type="entry name" value="TSP-1 type 1 repeat"/>
    <property type="match status" value="1"/>
</dbReference>
<dbReference type="InterPro" id="IPR036383">
    <property type="entry name" value="TSP1_rpt_sf"/>
</dbReference>
<evidence type="ECO:0000259" key="14">
    <source>
        <dbReference type="PROSITE" id="PS50017"/>
    </source>
</evidence>
<dbReference type="Pfam" id="PF25609">
    <property type="entry name" value="Unc5_NetrinR_N"/>
    <property type="match status" value="1"/>
</dbReference>
<dbReference type="InterPro" id="IPR003599">
    <property type="entry name" value="Ig_sub"/>
</dbReference>
<evidence type="ECO:0000256" key="5">
    <source>
        <dbReference type="ARBA" id="ARBA00022729"/>
    </source>
</evidence>
<dbReference type="InterPro" id="IPR013783">
    <property type="entry name" value="Ig-like_fold"/>
</dbReference>
<evidence type="ECO:0000256" key="7">
    <source>
        <dbReference type="ARBA" id="ARBA00023136"/>
    </source>
</evidence>
<accession>A0A6P8ZIS2</accession>
<keyword evidence="11 12" id="KW-0393">Immunoglobulin domain</keyword>
<dbReference type="SMART" id="SM00409">
    <property type="entry name" value="IG"/>
    <property type="match status" value="1"/>
</dbReference>
<dbReference type="PROSITE" id="PS50017">
    <property type="entry name" value="DEATH_DOMAIN"/>
    <property type="match status" value="1"/>
</dbReference>
<dbReference type="Gene3D" id="2.20.100.10">
    <property type="entry name" value="Thrombospondin type-1 (TSP1) repeat"/>
    <property type="match status" value="1"/>
</dbReference>
<evidence type="ECO:0000256" key="2">
    <source>
        <dbReference type="ARBA" id="ARBA00009844"/>
    </source>
</evidence>
<dbReference type="InterPro" id="IPR000488">
    <property type="entry name" value="Death_dom"/>
</dbReference>
<dbReference type="GO" id="GO:0008045">
    <property type="term" value="P:motor neuron axon guidance"/>
    <property type="evidence" value="ECO:0007669"/>
    <property type="project" value="TreeGrafter"/>
</dbReference>
<dbReference type="CDD" id="cd08781">
    <property type="entry name" value="Death_UNC5-like"/>
    <property type="match status" value="1"/>
</dbReference>
<feature type="compositionally biased region" description="Low complexity" evidence="13">
    <location>
        <begin position="521"/>
        <end position="549"/>
    </location>
</feature>
<dbReference type="KEGG" id="tpal:117641099"/>
<dbReference type="PROSITE" id="PS51145">
    <property type="entry name" value="ZU5"/>
    <property type="match status" value="1"/>
</dbReference>
<dbReference type="PANTHER" id="PTHR12582:SF47">
    <property type="entry name" value="NETRIN RECEPTOR UNC-5"/>
    <property type="match status" value="1"/>
</dbReference>
<feature type="domain" description="Ig-like" evidence="15">
    <location>
        <begin position="190"/>
        <end position="297"/>
    </location>
</feature>
<dbReference type="InterPro" id="IPR007110">
    <property type="entry name" value="Ig-like_dom"/>
</dbReference>
<dbReference type="SUPFAM" id="SSF48726">
    <property type="entry name" value="Immunoglobulin"/>
    <property type="match status" value="1"/>
</dbReference>
<evidence type="ECO:0000256" key="10">
    <source>
        <dbReference type="ARBA" id="ARBA00023180"/>
    </source>
</evidence>
<keyword evidence="8" id="KW-1015">Disulfide bond</keyword>
<dbReference type="InterPro" id="IPR000906">
    <property type="entry name" value="ZU5_dom"/>
</dbReference>
<dbReference type="SMART" id="SM00005">
    <property type="entry name" value="DEATH"/>
    <property type="match status" value="1"/>
</dbReference>
<dbReference type="Gene3D" id="2.60.220.30">
    <property type="match status" value="1"/>
</dbReference>
<evidence type="ECO:0000256" key="9">
    <source>
        <dbReference type="ARBA" id="ARBA00023170"/>
    </source>
</evidence>
<feature type="signal peptide" evidence="12">
    <location>
        <begin position="1"/>
        <end position="26"/>
    </location>
</feature>
<dbReference type="Pfam" id="PF00090">
    <property type="entry name" value="TSP_1"/>
    <property type="match status" value="1"/>
</dbReference>
<dbReference type="InterPro" id="IPR037936">
    <property type="entry name" value="UNC5A-D"/>
</dbReference>
<dbReference type="AlphaFoldDB" id="A0A6P8ZIS2"/>
<dbReference type="Gene3D" id="1.10.533.10">
    <property type="entry name" value="Death Domain, Fas"/>
    <property type="match status" value="1"/>
</dbReference>
<feature type="compositionally biased region" description="Basic and acidic residues" evidence="13">
    <location>
        <begin position="510"/>
        <end position="519"/>
    </location>
</feature>
<evidence type="ECO:0000256" key="1">
    <source>
        <dbReference type="ARBA" id="ARBA00004479"/>
    </source>
</evidence>
<keyword evidence="9 12" id="KW-0675">Receptor</keyword>
<comment type="function">
    <text evidence="12">Receptor for netrin required for axon guidance. Mediates axon repulsion of neuronal growth cones in the developing nervous system upon ligand binding.</text>
</comment>
<keyword evidence="3 12" id="KW-0217">Developmental protein</keyword>
<evidence type="ECO:0000259" key="15">
    <source>
        <dbReference type="PROSITE" id="PS50835"/>
    </source>
</evidence>
<evidence type="ECO:0000256" key="13">
    <source>
        <dbReference type="SAM" id="MobiDB-lite"/>
    </source>
</evidence>
<dbReference type="Pfam" id="PF00531">
    <property type="entry name" value="Death"/>
    <property type="match status" value="1"/>
</dbReference>
<comment type="subcellular location">
    <subcellularLocation>
        <location evidence="12">Cell membrane</location>
        <topology evidence="12">Single-pass type I membrane protein</topology>
    </subcellularLocation>
    <subcellularLocation>
        <location evidence="1">Membrane</location>
        <topology evidence="1">Single-pass type I membrane protein</topology>
    </subcellularLocation>
</comment>
<dbReference type="Gene3D" id="2.60.40.10">
    <property type="entry name" value="Immunoglobulins"/>
    <property type="match status" value="2"/>
</dbReference>
<dbReference type="GeneID" id="117641099"/>
<keyword evidence="4 12" id="KW-0812">Transmembrane</keyword>
<dbReference type="Pfam" id="PF13927">
    <property type="entry name" value="Ig_3"/>
    <property type="match status" value="1"/>
</dbReference>
<dbReference type="InParanoid" id="A0A6P8ZIS2"/>
<evidence type="ECO:0000256" key="11">
    <source>
        <dbReference type="ARBA" id="ARBA00023319"/>
    </source>
</evidence>
<gene>
    <name evidence="18" type="primary">LOC117641099</name>
</gene>
<sequence>MTPTAMAKAVVVAVLAAAVLCQAVQAVEGPDLDFDGGLVGLATNSATHRKLENDDLTDEEDSVERGRVQGGVGGAPGAVPGAADGELLPPMHASSHDPLFLEEPQDTFVIKNAHATLRCSAINALTVYFKCSNAAKATSHQQEFVDPHDGVRHVEASVNVTRQDVEEFFGDKYTCTCLAWSSRGKIRSRPATVQYAYLKKQFTAAPYGTRIALGEQAELRCLPPAGVPPPTVTWLRNGQPLATGGAGGGDAPAASSVFVSGEGHLLVSRARLADQANYTCVAENIAARRTSDPAQLTVYVDGAWSEWGSWSDCSATCGPGVQRRTRTCTNPAPANGGKDCPGAPAQKADCVSECPVRPNTVPQAKYDGVQLTEEAEGELHAALYVGLGVAFSVFSVVAVLLVRLLRRRGRRGRRAYTEASTEYPADFIPDTDKKGPDLTSSVPVGLGLGTVGPPLGSLAGSLGGRPLNGALNGLAGLNGLGSLGPGMGLGPPLSAPLSCYHYPLPLPRSDSEHHYDEPHLATPSASATSSSSSSCSTASASTSPSATSTRTMGSSRADSVNGGDSLSDVGVTMTTCSATSAGARLSLPECGVSLTVPEGALARGQEALISLAVLTEDRARPRLAEGQTLLSGVVQVGPPGLVLNKSAVLSVRHCAALSPDWRLSVWGSHDLSADGEQASWRELLAVGAETINTPAFVQLDATQMYLMWDQLSAVVLVGESAGGPIVGPLSPLSPTQGAAKRIQVAVFAEARGAGVRVYALEDTSAALQSVIQAERRLGSRMAASPQTIAFRDGGGPLLLDLEQGGLHGVHEHQEIPFRHVWGSGTSQLHCAFSLQQHNLANPNGTLFRVRACQQHDPAGGVTIAALPGGRVSPAPPVQCRTLTVTSTSARQTACSVDAEPFRLSRSLRQQLAQCLDPPNARGNDWRMLAQRLHVDRYINYFATKSSPTDVILTLWESRSREPTAMADLLSTLRLMGRSDAAQILEKEGGPSWV</sequence>
<dbReference type="GO" id="GO:0005886">
    <property type="term" value="C:plasma membrane"/>
    <property type="evidence" value="ECO:0007669"/>
    <property type="project" value="UniProtKB-SubCell"/>
</dbReference>
<keyword evidence="7 12" id="KW-0472">Membrane</keyword>
<dbReference type="Pfam" id="PF00791">
    <property type="entry name" value="ZU5"/>
    <property type="match status" value="1"/>
</dbReference>
<dbReference type="InterPro" id="IPR000884">
    <property type="entry name" value="TSP1_rpt"/>
</dbReference>
<evidence type="ECO:0000313" key="17">
    <source>
        <dbReference type="Proteomes" id="UP000515158"/>
    </source>
</evidence>
<feature type="domain" description="ZU5" evidence="16">
    <location>
        <begin position="572"/>
        <end position="711"/>
    </location>
</feature>
<dbReference type="PROSITE" id="PS50835">
    <property type="entry name" value="IG_LIKE"/>
    <property type="match status" value="1"/>
</dbReference>
<dbReference type="GO" id="GO:0005042">
    <property type="term" value="F:netrin receptor activity"/>
    <property type="evidence" value="ECO:0007669"/>
    <property type="project" value="UniProtKB-UniRule"/>
</dbReference>
<dbReference type="RefSeq" id="XP_034234099.1">
    <property type="nucleotide sequence ID" value="XM_034378208.1"/>
</dbReference>
<dbReference type="OrthoDB" id="5973910at2759"/>
<dbReference type="FunFam" id="2.20.100.10:FF:000001">
    <property type="entry name" value="semaphorin-5A isoform X1"/>
    <property type="match status" value="1"/>
</dbReference>
<dbReference type="SUPFAM" id="SSF47986">
    <property type="entry name" value="DEATH domain"/>
    <property type="match status" value="1"/>
</dbReference>
<keyword evidence="17" id="KW-1185">Reference proteome</keyword>
<dbReference type="SMART" id="SM00408">
    <property type="entry name" value="IGc2"/>
    <property type="match status" value="1"/>
</dbReference>
<evidence type="ECO:0000256" key="6">
    <source>
        <dbReference type="ARBA" id="ARBA00022989"/>
    </source>
</evidence>
<dbReference type="InterPro" id="IPR003598">
    <property type="entry name" value="Ig_sub2"/>
</dbReference>
<evidence type="ECO:0000259" key="16">
    <source>
        <dbReference type="PROSITE" id="PS51145"/>
    </source>
</evidence>
<feature type="region of interest" description="Disordered" evidence="13">
    <location>
        <begin position="510"/>
        <end position="566"/>
    </location>
</feature>
<reference evidence="18" key="1">
    <citation type="submission" date="2025-08" db="UniProtKB">
        <authorList>
            <consortium name="RefSeq"/>
        </authorList>
    </citation>
    <scope>IDENTIFICATION</scope>
    <source>
        <tissue evidence="18">Total insect</tissue>
    </source>
</reference>
<organism evidence="18">
    <name type="scientific">Thrips palmi</name>
    <name type="common">Melon thrips</name>
    <dbReference type="NCBI Taxonomy" id="161013"/>
    <lineage>
        <taxon>Eukaryota</taxon>
        <taxon>Metazoa</taxon>
        <taxon>Ecdysozoa</taxon>
        <taxon>Arthropoda</taxon>
        <taxon>Hexapoda</taxon>
        <taxon>Insecta</taxon>
        <taxon>Pterygota</taxon>
        <taxon>Neoptera</taxon>
        <taxon>Paraneoptera</taxon>
        <taxon>Thysanoptera</taxon>
        <taxon>Terebrantia</taxon>
        <taxon>Thripoidea</taxon>
        <taxon>Thripidae</taxon>
        <taxon>Thrips</taxon>
    </lineage>
</organism>